<feature type="transmembrane region" description="Helical" evidence="2">
    <location>
        <begin position="182"/>
        <end position="200"/>
    </location>
</feature>
<keyword evidence="4" id="KW-1185">Reference proteome</keyword>
<dbReference type="Pfam" id="PF01312">
    <property type="entry name" value="Bac_export_2"/>
    <property type="match status" value="1"/>
</dbReference>
<feature type="transmembrane region" description="Helical" evidence="2">
    <location>
        <begin position="117"/>
        <end position="145"/>
    </location>
</feature>
<dbReference type="Gene3D" id="6.10.250.2080">
    <property type="match status" value="1"/>
</dbReference>
<keyword evidence="2" id="KW-0472">Membrane</keyword>
<evidence type="ECO:0000256" key="2">
    <source>
        <dbReference type="SAM" id="Phobius"/>
    </source>
</evidence>
<evidence type="ECO:0000256" key="1">
    <source>
        <dbReference type="ARBA" id="ARBA00010690"/>
    </source>
</evidence>
<dbReference type="PANTHER" id="PTHR30531">
    <property type="entry name" value="FLAGELLAR BIOSYNTHETIC PROTEIN FLHB"/>
    <property type="match status" value="1"/>
</dbReference>
<organism evidence="3 4">
    <name type="scientific">Entomospira nematocerorum</name>
    <dbReference type="NCBI Taxonomy" id="2719987"/>
    <lineage>
        <taxon>Bacteria</taxon>
        <taxon>Pseudomonadati</taxon>
        <taxon>Spirochaetota</taxon>
        <taxon>Spirochaetia</taxon>
        <taxon>Spirochaetales</taxon>
        <taxon>Spirochaetaceae</taxon>
        <taxon>Entomospira</taxon>
    </lineage>
</organism>
<dbReference type="InterPro" id="IPR029025">
    <property type="entry name" value="T3SS_substrate_exporter_C"/>
</dbReference>
<keyword evidence="2" id="KW-0812">Transmembrane</keyword>
<keyword evidence="2" id="KW-1133">Transmembrane helix</keyword>
<protein>
    <submittedName>
        <fullName evidence="3">EscU/YscU/HrcU family type III secretion system export apparatus switch protein</fullName>
    </submittedName>
</protein>
<feature type="transmembrane region" description="Helical" evidence="2">
    <location>
        <begin position="220"/>
        <end position="243"/>
    </location>
</feature>
<dbReference type="RefSeq" id="WP_167703444.1">
    <property type="nucleotide sequence ID" value="NZ_CP118168.1"/>
</dbReference>
<dbReference type="AlphaFoldDB" id="A0A968KT29"/>
<comment type="caution">
    <text evidence="3">The sequence shown here is derived from an EMBL/GenBank/DDBJ whole genome shotgun (WGS) entry which is preliminary data.</text>
</comment>
<proteinExistence type="inferred from homology"/>
<dbReference type="SUPFAM" id="SSF160544">
    <property type="entry name" value="EscU C-terminal domain-like"/>
    <property type="match status" value="1"/>
</dbReference>
<dbReference type="PANTHER" id="PTHR30531:SF12">
    <property type="entry name" value="FLAGELLAR BIOSYNTHETIC PROTEIN FLHB"/>
    <property type="match status" value="1"/>
</dbReference>
<dbReference type="GO" id="GO:0005886">
    <property type="term" value="C:plasma membrane"/>
    <property type="evidence" value="ECO:0007669"/>
    <property type="project" value="TreeGrafter"/>
</dbReference>
<accession>A0A968KT29</accession>
<comment type="similarity">
    <text evidence="1">Belongs to the type III secretion exporter family.</text>
</comment>
<dbReference type="GO" id="GO:0009306">
    <property type="term" value="P:protein secretion"/>
    <property type="evidence" value="ECO:0007669"/>
    <property type="project" value="InterPro"/>
</dbReference>
<dbReference type="Gene3D" id="3.40.1690.10">
    <property type="entry name" value="secretion proteins EscU"/>
    <property type="match status" value="1"/>
</dbReference>
<reference evidence="3" key="1">
    <citation type="submission" date="2020-03" db="EMBL/GenBank/DDBJ databases">
        <title>Spirochaetal bacteria isolated from arthropods constitute a novel genus Entomospira genus novum within the order Spirochaetales.</title>
        <authorList>
            <person name="Grana-Miraglia L."/>
            <person name="Sikutova S."/>
            <person name="Fingerle V."/>
            <person name="Sing A."/>
            <person name="Castillo-Ramirez S."/>
            <person name="Margos G."/>
            <person name="Rudolf I."/>
        </authorList>
    </citation>
    <scope>NUCLEOTIDE SEQUENCE</scope>
    <source>
        <strain evidence="3">BR208</strain>
    </source>
</reference>
<dbReference type="Proteomes" id="UP000752013">
    <property type="component" value="Unassembled WGS sequence"/>
</dbReference>
<dbReference type="EMBL" id="JAATLK010000001">
    <property type="protein sequence ID" value="NIZ47011.1"/>
    <property type="molecule type" value="Genomic_DNA"/>
</dbReference>
<evidence type="ECO:0000313" key="3">
    <source>
        <dbReference type="EMBL" id="NIZ47011.1"/>
    </source>
</evidence>
<name>A0A968KT29_9SPIO</name>
<sequence>MIQCQSDYASENLMHQPSLIWFSLQHFAKAEDEGRTEEPTDRKKRKSRKEGKVAKSADLAQAITMLVALFTFAFLGRHIIITLGEMMHFYFSQVGENASTRDQPFINHYVGSAFFHYYFRAVGVIFATTFLAAFIAMASQVGFVYSKKAIKVDLKKISPNFAKYINKTFLSIEAMYNLAKSIFKVIIIGFVGYITISGTIRRISIAPLGSMTQTVQFLLIRIFVMVFIVAIFLLALAVIDYIFQKHQLNESLKMTKQEIKDEVKEDMGNPQVKSLIRQRMMELMRSSMIQNVPKADVIITNPTHFSIALEYTWGAPAPRVTAKGEDLIALKIREIAQANGVPLVENRPLARSLYASVEIGDEVPEEYLKIVADILASLPKIQARMRGV</sequence>
<dbReference type="PRINTS" id="PR00950">
    <property type="entry name" value="TYPE3IMSPROT"/>
</dbReference>
<evidence type="ECO:0000313" key="4">
    <source>
        <dbReference type="Proteomes" id="UP000752013"/>
    </source>
</evidence>
<gene>
    <name evidence="3" type="ORF">HCT46_03670</name>
</gene>
<feature type="transmembrane region" description="Helical" evidence="2">
    <location>
        <begin position="59"/>
        <end position="80"/>
    </location>
</feature>
<dbReference type="InterPro" id="IPR006135">
    <property type="entry name" value="T3SS_substrate_exporter"/>
</dbReference>